<feature type="transmembrane region" description="Helical" evidence="1">
    <location>
        <begin position="57"/>
        <end position="78"/>
    </location>
</feature>
<feature type="transmembrane region" description="Helical" evidence="1">
    <location>
        <begin position="12"/>
        <end position="45"/>
    </location>
</feature>
<dbReference type="Proteomes" id="UP000767291">
    <property type="component" value="Unassembled WGS sequence"/>
</dbReference>
<evidence type="ECO:0000313" key="3">
    <source>
        <dbReference type="Proteomes" id="UP000767291"/>
    </source>
</evidence>
<organism evidence="2 3">
    <name type="scientific">Metaclostridioides mangenotii</name>
    <dbReference type="NCBI Taxonomy" id="1540"/>
    <lineage>
        <taxon>Bacteria</taxon>
        <taxon>Bacillati</taxon>
        <taxon>Bacillota</taxon>
        <taxon>Clostridia</taxon>
        <taxon>Peptostreptococcales</taxon>
        <taxon>Peptostreptococcaceae</taxon>
        <taxon>Metaclostridioides</taxon>
    </lineage>
</organism>
<gene>
    <name evidence="2" type="ORF">J2Z43_001576</name>
</gene>
<dbReference type="EMBL" id="JAGGJX010000002">
    <property type="protein sequence ID" value="MBP1855183.1"/>
    <property type="molecule type" value="Genomic_DNA"/>
</dbReference>
<keyword evidence="1" id="KW-0472">Membrane</keyword>
<evidence type="ECO:0000256" key="1">
    <source>
        <dbReference type="SAM" id="Phobius"/>
    </source>
</evidence>
<protein>
    <submittedName>
        <fullName evidence="2">Uncharacterized protein</fullName>
    </submittedName>
</protein>
<reference evidence="2 3" key="1">
    <citation type="submission" date="2021-03" db="EMBL/GenBank/DDBJ databases">
        <title>Genomic Encyclopedia of Type Strains, Phase IV (KMG-IV): sequencing the most valuable type-strain genomes for metagenomic binning, comparative biology and taxonomic classification.</title>
        <authorList>
            <person name="Goeker M."/>
        </authorList>
    </citation>
    <scope>NUCLEOTIDE SEQUENCE [LARGE SCALE GENOMIC DNA]</scope>
    <source>
        <strain evidence="2 3">DSM 1289</strain>
    </source>
</reference>
<comment type="caution">
    <text evidence="2">The sequence shown here is derived from an EMBL/GenBank/DDBJ whole genome shotgun (WGS) entry which is preliminary data.</text>
</comment>
<dbReference type="RefSeq" id="WP_027701259.1">
    <property type="nucleotide sequence ID" value="NZ_BAAACS010000002.1"/>
</dbReference>
<keyword evidence="1" id="KW-0812">Transmembrane</keyword>
<proteinExistence type="predicted"/>
<name>A0ABS4EB58_9FIRM</name>
<keyword evidence="1" id="KW-1133">Transmembrane helix</keyword>
<accession>A0ABS4EB58</accession>
<keyword evidence="3" id="KW-1185">Reference proteome</keyword>
<sequence length="79" mass="8644">MVRFCVNIAKIIGIIILIGIVLGLVGSTIGFVVKLAIPILLIYLANERISKSGFVNFAMLAIGILMLIRVALNFIHFIF</sequence>
<evidence type="ECO:0000313" key="2">
    <source>
        <dbReference type="EMBL" id="MBP1855183.1"/>
    </source>
</evidence>